<dbReference type="NCBIfam" id="TIGR01933">
    <property type="entry name" value="hflK"/>
    <property type="match status" value="1"/>
</dbReference>
<evidence type="ECO:0000256" key="3">
    <source>
        <dbReference type="ARBA" id="ARBA00022692"/>
    </source>
</evidence>
<evidence type="ECO:0000313" key="8">
    <source>
        <dbReference type="EMBL" id="MBB6481652.1"/>
    </source>
</evidence>
<evidence type="ECO:0000256" key="5">
    <source>
        <dbReference type="ARBA" id="ARBA00023136"/>
    </source>
</evidence>
<comment type="subunit">
    <text evidence="6">HflC and HflK may interact to form a multimeric complex.</text>
</comment>
<evidence type="ECO:0000256" key="6">
    <source>
        <dbReference type="RuleBase" id="RU364113"/>
    </source>
</evidence>
<accession>A0A841RH66</accession>
<dbReference type="SUPFAM" id="SSF117892">
    <property type="entry name" value="Band 7/SPFH domain"/>
    <property type="match status" value="1"/>
</dbReference>
<evidence type="ECO:0000313" key="9">
    <source>
        <dbReference type="Proteomes" id="UP000587760"/>
    </source>
</evidence>
<protein>
    <recommendedName>
        <fullName evidence="6">Protein HflK</fullName>
    </recommendedName>
</protein>
<dbReference type="RefSeq" id="WP_184747889.1">
    <property type="nucleotide sequence ID" value="NZ_JACHGJ010000007.1"/>
</dbReference>
<gene>
    <name evidence="8" type="ORF">HNR50_003332</name>
</gene>
<evidence type="ECO:0000259" key="7">
    <source>
        <dbReference type="SMART" id="SM00244"/>
    </source>
</evidence>
<dbReference type="Proteomes" id="UP000587760">
    <property type="component" value="Unassembled WGS sequence"/>
</dbReference>
<dbReference type="Pfam" id="PF01145">
    <property type="entry name" value="Band_7"/>
    <property type="match status" value="1"/>
</dbReference>
<organism evidence="8 9">
    <name type="scientific">Spirochaeta isovalerica</name>
    <dbReference type="NCBI Taxonomy" id="150"/>
    <lineage>
        <taxon>Bacteria</taxon>
        <taxon>Pseudomonadati</taxon>
        <taxon>Spirochaetota</taxon>
        <taxon>Spirochaetia</taxon>
        <taxon>Spirochaetales</taxon>
        <taxon>Spirochaetaceae</taxon>
        <taxon>Spirochaeta</taxon>
    </lineage>
</organism>
<keyword evidence="8" id="KW-0378">Hydrolase</keyword>
<comment type="subcellular location">
    <subcellularLocation>
        <location evidence="1">Membrane</location>
        <topology evidence="1">Single-pass membrane protein</topology>
    </subcellularLocation>
</comment>
<feature type="transmembrane region" description="Helical" evidence="6">
    <location>
        <begin position="21"/>
        <end position="42"/>
    </location>
</feature>
<feature type="domain" description="Band 7" evidence="7">
    <location>
        <begin position="37"/>
        <end position="219"/>
    </location>
</feature>
<evidence type="ECO:0000256" key="2">
    <source>
        <dbReference type="ARBA" id="ARBA00006971"/>
    </source>
</evidence>
<keyword evidence="4 6" id="KW-1133">Transmembrane helix</keyword>
<dbReference type="InterPro" id="IPR001107">
    <property type="entry name" value="Band_7"/>
</dbReference>
<dbReference type="InterPro" id="IPR050710">
    <property type="entry name" value="Band7/mec-2_domain"/>
</dbReference>
<dbReference type="AlphaFoldDB" id="A0A841RH66"/>
<keyword evidence="5 6" id="KW-0472">Membrane</keyword>
<name>A0A841RH66_9SPIO</name>
<dbReference type="PANTHER" id="PTHR43327">
    <property type="entry name" value="STOMATIN-LIKE PROTEIN 2, MITOCHONDRIAL"/>
    <property type="match status" value="1"/>
</dbReference>
<dbReference type="Gene3D" id="3.30.479.30">
    <property type="entry name" value="Band 7 domain"/>
    <property type="match status" value="1"/>
</dbReference>
<dbReference type="GO" id="GO:0016020">
    <property type="term" value="C:membrane"/>
    <property type="evidence" value="ECO:0007669"/>
    <property type="project" value="UniProtKB-SubCell"/>
</dbReference>
<comment type="function">
    <text evidence="6">HflC and HflK could encode or regulate a protease.</text>
</comment>
<evidence type="ECO:0000256" key="4">
    <source>
        <dbReference type="ARBA" id="ARBA00022989"/>
    </source>
</evidence>
<evidence type="ECO:0000256" key="1">
    <source>
        <dbReference type="ARBA" id="ARBA00004167"/>
    </source>
</evidence>
<keyword evidence="8" id="KW-0645">Protease</keyword>
<dbReference type="SMART" id="SM00244">
    <property type="entry name" value="PHB"/>
    <property type="match status" value="1"/>
</dbReference>
<proteinExistence type="inferred from homology"/>
<comment type="caution">
    <text evidence="8">The sequence shown here is derived from an EMBL/GenBank/DDBJ whole genome shotgun (WGS) entry which is preliminary data.</text>
</comment>
<dbReference type="CDD" id="cd03404">
    <property type="entry name" value="SPFH_HflK"/>
    <property type="match status" value="1"/>
</dbReference>
<dbReference type="EMBL" id="JACHGJ010000007">
    <property type="protein sequence ID" value="MBB6481652.1"/>
    <property type="molecule type" value="Genomic_DNA"/>
</dbReference>
<dbReference type="InterPro" id="IPR010201">
    <property type="entry name" value="HflK"/>
</dbReference>
<reference evidence="8 9" key="1">
    <citation type="submission" date="2020-08" db="EMBL/GenBank/DDBJ databases">
        <title>Genomic Encyclopedia of Type Strains, Phase IV (KMG-IV): sequencing the most valuable type-strain genomes for metagenomic binning, comparative biology and taxonomic classification.</title>
        <authorList>
            <person name="Goeker M."/>
        </authorList>
    </citation>
    <scope>NUCLEOTIDE SEQUENCE [LARGE SCALE GENOMIC DNA]</scope>
    <source>
        <strain evidence="8 9">DSM 2461</strain>
    </source>
</reference>
<dbReference type="PANTHER" id="PTHR43327:SF2">
    <property type="entry name" value="MODULATOR OF FTSH PROTEASE HFLK"/>
    <property type="match status" value="1"/>
</dbReference>
<dbReference type="GO" id="GO:0008233">
    <property type="term" value="F:peptidase activity"/>
    <property type="evidence" value="ECO:0007669"/>
    <property type="project" value="UniProtKB-KW"/>
</dbReference>
<keyword evidence="3 6" id="KW-0812">Transmembrane</keyword>
<sequence>MSEQNVTPGRSPFKKPPKPSSILGIIALVIVGMFLLTSFYIVDETEQAVVLRLGRLQKITEPGLNWKIPLGIDRVYKVPTKVVQTMQFGFRTAQPGITTIYSRDDYEDESLMLTGDLNIVTVTWIIQYRITDPALWLFKVQEKDKTIRDISQSVMNELVGDRAILDVIGDERTSIEIKSQEMMNTILDEYDLGINIVTVKLQNTLPPEGPVQDAFEDVNKAIQDMERLISEGKQAYNAEIPKASGQADQIIQQAKGYASGRVNRANGNVARFNSVLEEYRKNPSVTRNRIYYEMMEEVLTSGSKVELIDKNLDNFLPLKNLQPTQTGGTNE</sequence>
<dbReference type="InterPro" id="IPR036013">
    <property type="entry name" value="Band_7/SPFH_dom_sf"/>
</dbReference>
<dbReference type="GO" id="GO:0006508">
    <property type="term" value="P:proteolysis"/>
    <property type="evidence" value="ECO:0007669"/>
    <property type="project" value="UniProtKB-KW"/>
</dbReference>
<comment type="similarity">
    <text evidence="2 6">Belongs to the band 7/mec-2 family. HflK subfamily.</text>
</comment>
<keyword evidence="9" id="KW-1185">Reference proteome</keyword>